<comment type="caution">
    <text evidence="4">The sequence shown here is derived from an EMBL/GenBank/DDBJ whole genome shotgun (WGS) entry which is preliminary data.</text>
</comment>
<dbReference type="EMBL" id="BAAAEI010000006">
    <property type="protein sequence ID" value="GAA0351379.1"/>
    <property type="molecule type" value="Genomic_DNA"/>
</dbReference>
<dbReference type="Gene3D" id="3.10.580.10">
    <property type="entry name" value="CBS-domain"/>
    <property type="match status" value="1"/>
</dbReference>
<keyword evidence="1 2" id="KW-0129">CBS domain</keyword>
<evidence type="ECO:0000256" key="2">
    <source>
        <dbReference type="PROSITE-ProRule" id="PRU00703"/>
    </source>
</evidence>
<dbReference type="SUPFAM" id="SSF54631">
    <property type="entry name" value="CBS-domain pair"/>
    <property type="match status" value="1"/>
</dbReference>
<accession>A0ABN0WZT9</accession>
<evidence type="ECO:0000259" key="3">
    <source>
        <dbReference type="PROSITE" id="PS51371"/>
    </source>
</evidence>
<dbReference type="InterPro" id="IPR000644">
    <property type="entry name" value="CBS_dom"/>
</dbReference>
<dbReference type="PROSITE" id="PS51371">
    <property type="entry name" value="CBS"/>
    <property type="match status" value="2"/>
</dbReference>
<feature type="domain" description="CBS" evidence="3">
    <location>
        <begin position="18"/>
        <end position="73"/>
    </location>
</feature>
<protein>
    <submittedName>
        <fullName evidence="4">CBS domain-containing protein</fullName>
    </submittedName>
</protein>
<sequence length="151" mass="17218">MAYVDVLQGEIVKVSKIMSAPVVTVKMDDNLYRVHEIFQKHKFHHVLVVDGKTLLGVISDRDLLKAVSARIGSNSADARDMASFQKKVYQIMSRNLITINLNDSVLQAVRLFNRHAISCLPVVDDNKHWVGILSWRDIFRQIEKMKDSRAS</sequence>
<name>A0ABN0WZT9_9ALTE</name>
<organism evidence="4 5">
    <name type="scientific">Bowmanella denitrificans</name>
    <dbReference type="NCBI Taxonomy" id="366582"/>
    <lineage>
        <taxon>Bacteria</taxon>
        <taxon>Pseudomonadati</taxon>
        <taxon>Pseudomonadota</taxon>
        <taxon>Gammaproteobacteria</taxon>
        <taxon>Alteromonadales</taxon>
        <taxon>Alteromonadaceae</taxon>
        <taxon>Bowmanella</taxon>
    </lineage>
</organism>
<reference evidence="4 5" key="1">
    <citation type="journal article" date="2019" name="Int. J. Syst. Evol. Microbiol.">
        <title>The Global Catalogue of Microorganisms (GCM) 10K type strain sequencing project: providing services to taxonomists for standard genome sequencing and annotation.</title>
        <authorList>
            <consortium name="The Broad Institute Genomics Platform"/>
            <consortium name="The Broad Institute Genome Sequencing Center for Infectious Disease"/>
            <person name="Wu L."/>
            <person name="Ma J."/>
        </authorList>
    </citation>
    <scope>NUCLEOTIDE SEQUENCE [LARGE SCALE GENOMIC DNA]</scope>
    <source>
        <strain evidence="4 5">JCM 13378</strain>
    </source>
</reference>
<dbReference type="SMART" id="SM00116">
    <property type="entry name" value="CBS"/>
    <property type="match status" value="2"/>
</dbReference>
<evidence type="ECO:0000256" key="1">
    <source>
        <dbReference type="ARBA" id="ARBA00023122"/>
    </source>
</evidence>
<proteinExistence type="predicted"/>
<dbReference type="Pfam" id="PF00571">
    <property type="entry name" value="CBS"/>
    <property type="match status" value="2"/>
</dbReference>
<dbReference type="InterPro" id="IPR051257">
    <property type="entry name" value="Diverse_CBS-Domain"/>
</dbReference>
<keyword evidence="5" id="KW-1185">Reference proteome</keyword>
<dbReference type="PANTHER" id="PTHR43080">
    <property type="entry name" value="CBS DOMAIN-CONTAINING PROTEIN CBSX3, MITOCHONDRIAL"/>
    <property type="match status" value="1"/>
</dbReference>
<evidence type="ECO:0000313" key="4">
    <source>
        <dbReference type="EMBL" id="GAA0351379.1"/>
    </source>
</evidence>
<gene>
    <name evidence="4" type="ORF">GCM10009092_14700</name>
</gene>
<evidence type="ECO:0000313" key="5">
    <source>
        <dbReference type="Proteomes" id="UP001501757"/>
    </source>
</evidence>
<dbReference type="Proteomes" id="UP001501757">
    <property type="component" value="Unassembled WGS sequence"/>
</dbReference>
<dbReference type="CDD" id="cd04584">
    <property type="entry name" value="CBS_pair_AcuB_like"/>
    <property type="match status" value="1"/>
</dbReference>
<dbReference type="InterPro" id="IPR046342">
    <property type="entry name" value="CBS_dom_sf"/>
</dbReference>
<feature type="domain" description="CBS" evidence="3">
    <location>
        <begin position="92"/>
        <end position="148"/>
    </location>
</feature>
<dbReference type="PANTHER" id="PTHR43080:SF2">
    <property type="entry name" value="CBS DOMAIN-CONTAINING PROTEIN"/>
    <property type="match status" value="1"/>
</dbReference>